<keyword evidence="3" id="KW-0862">Zinc</keyword>
<dbReference type="EMBL" id="BQNB010017052">
    <property type="protein sequence ID" value="GJT58812.1"/>
    <property type="molecule type" value="Genomic_DNA"/>
</dbReference>
<evidence type="ECO:0000256" key="1">
    <source>
        <dbReference type="ARBA" id="ARBA00022723"/>
    </source>
</evidence>
<feature type="region of interest" description="Disordered" evidence="5">
    <location>
        <begin position="289"/>
        <end position="326"/>
    </location>
</feature>
<evidence type="ECO:0000256" key="3">
    <source>
        <dbReference type="ARBA" id="ARBA00022833"/>
    </source>
</evidence>
<feature type="non-terminal residue" evidence="7">
    <location>
        <position position="1"/>
    </location>
</feature>
<feature type="compositionally biased region" description="Low complexity" evidence="5">
    <location>
        <begin position="309"/>
        <end position="326"/>
    </location>
</feature>
<evidence type="ECO:0000256" key="2">
    <source>
        <dbReference type="ARBA" id="ARBA00022771"/>
    </source>
</evidence>
<comment type="caution">
    <text evidence="7">The sequence shown here is derived from an EMBL/GenBank/DDBJ whole genome shotgun (WGS) entry which is preliminary data.</text>
</comment>
<dbReference type="PROSITE" id="PS50966">
    <property type="entry name" value="ZF_SWIM"/>
    <property type="match status" value="1"/>
</dbReference>
<dbReference type="SMART" id="SM00575">
    <property type="entry name" value="ZnF_PMZ"/>
    <property type="match status" value="1"/>
</dbReference>
<dbReference type="PANTHER" id="PTHR31973:SF189">
    <property type="entry name" value="TRANSPOSASE, MUDR, PLANT, MULE TRANSPOSASE DOMAIN PROTEIN-RELATED"/>
    <property type="match status" value="1"/>
</dbReference>
<accession>A0ABQ5F7V7</accession>
<evidence type="ECO:0000256" key="4">
    <source>
        <dbReference type="PROSITE-ProRule" id="PRU00325"/>
    </source>
</evidence>
<reference evidence="7" key="1">
    <citation type="journal article" date="2022" name="Int. J. Mol. Sci.">
        <title>Draft Genome of Tanacetum Coccineum: Genomic Comparison of Closely Related Tanacetum-Family Plants.</title>
        <authorList>
            <person name="Yamashiro T."/>
            <person name="Shiraishi A."/>
            <person name="Nakayama K."/>
            <person name="Satake H."/>
        </authorList>
    </citation>
    <scope>NUCLEOTIDE SEQUENCE</scope>
</reference>
<dbReference type="Proteomes" id="UP001151760">
    <property type="component" value="Unassembled WGS sequence"/>
</dbReference>
<feature type="compositionally biased region" description="Basic residues" evidence="5">
    <location>
        <begin position="253"/>
        <end position="268"/>
    </location>
</feature>
<keyword evidence="8" id="KW-1185">Reference proteome</keyword>
<keyword evidence="1" id="KW-0479">Metal-binding</keyword>
<reference evidence="7" key="2">
    <citation type="submission" date="2022-01" db="EMBL/GenBank/DDBJ databases">
        <authorList>
            <person name="Yamashiro T."/>
            <person name="Shiraishi A."/>
            <person name="Satake H."/>
            <person name="Nakayama K."/>
        </authorList>
    </citation>
    <scope>NUCLEOTIDE SEQUENCE</scope>
</reference>
<feature type="region of interest" description="Disordered" evidence="5">
    <location>
        <begin position="243"/>
        <end position="277"/>
    </location>
</feature>
<evidence type="ECO:0000256" key="5">
    <source>
        <dbReference type="SAM" id="MobiDB-lite"/>
    </source>
</evidence>
<evidence type="ECO:0000313" key="7">
    <source>
        <dbReference type="EMBL" id="GJT58812.1"/>
    </source>
</evidence>
<sequence length="415" mass="46690">GLKEAAREWLPLAKHRQCARHTYANLKKSWPGLHFKSLVWGAALATLKHVFDKKMRLLSNLHDHAHKWLVERDPNTWGITFFQMDRSCGAFENGICESYHAAIINQRGKPIITMLEDISIYLMQRLVIMSKKAKGLTDIITPSVRKQLEKLKEYLRLWEVYPSGYREFEVRKLNAGFGVNLETHKCTCRLWDLTGIPCIHGVAAYAFLMKDPAEGVSDFYSKKAWQNCYSSFIKPVGGQSMWVKTGLPPPMPPKKRVMPGRPKGKRQKHPSEGGQSGFESAASALKRMRMDATASGSGSGLSEEEDADPANADHANADPANADHASAYPANVDHENANPANVQEADVQQPGEMEEPMHIEEHVQEPAVQEPVLRRGLRLRRPSQRILLNKWKKPFQFDEQGIGSTAENAFDISDE</sequence>
<dbReference type="PANTHER" id="PTHR31973">
    <property type="entry name" value="POLYPROTEIN, PUTATIVE-RELATED"/>
    <property type="match status" value="1"/>
</dbReference>
<dbReference type="Pfam" id="PF04434">
    <property type="entry name" value="SWIM"/>
    <property type="match status" value="1"/>
</dbReference>
<feature type="domain" description="SWIM-type" evidence="6">
    <location>
        <begin position="177"/>
        <end position="209"/>
    </location>
</feature>
<gene>
    <name evidence="7" type="ORF">Tco_1002345</name>
</gene>
<protein>
    <recommendedName>
        <fullName evidence="6">SWIM-type domain-containing protein</fullName>
    </recommendedName>
</protein>
<keyword evidence="2 4" id="KW-0863">Zinc-finger</keyword>
<organism evidence="7 8">
    <name type="scientific">Tanacetum coccineum</name>
    <dbReference type="NCBI Taxonomy" id="301880"/>
    <lineage>
        <taxon>Eukaryota</taxon>
        <taxon>Viridiplantae</taxon>
        <taxon>Streptophyta</taxon>
        <taxon>Embryophyta</taxon>
        <taxon>Tracheophyta</taxon>
        <taxon>Spermatophyta</taxon>
        <taxon>Magnoliopsida</taxon>
        <taxon>eudicotyledons</taxon>
        <taxon>Gunneridae</taxon>
        <taxon>Pentapetalae</taxon>
        <taxon>asterids</taxon>
        <taxon>campanulids</taxon>
        <taxon>Asterales</taxon>
        <taxon>Asteraceae</taxon>
        <taxon>Asteroideae</taxon>
        <taxon>Anthemideae</taxon>
        <taxon>Anthemidinae</taxon>
        <taxon>Tanacetum</taxon>
    </lineage>
</organism>
<dbReference type="InterPro" id="IPR007527">
    <property type="entry name" value="Znf_SWIM"/>
</dbReference>
<evidence type="ECO:0000313" key="8">
    <source>
        <dbReference type="Proteomes" id="UP001151760"/>
    </source>
</evidence>
<evidence type="ECO:0000259" key="6">
    <source>
        <dbReference type="PROSITE" id="PS50966"/>
    </source>
</evidence>
<name>A0ABQ5F7V7_9ASTR</name>
<dbReference type="InterPro" id="IPR006564">
    <property type="entry name" value="Znf_PMZ"/>
</dbReference>
<proteinExistence type="predicted"/>